<evidence type="ECO:0000313" key="1">
    <source>
        <dbReference type="EMBL" id="ADD96007.1"/>
    </source>
</evidence>
<organism evidence="1">
    <name type="scientific">uncultured organism MedDCM-OCT-S04-C1073</name>
    <dbReference type="NCBI Taxonomy" id="743607"/>
    <lineage>
        <taxon>unclassified sequences</taxon>
        <taxon>environmental samples</taxon>
    </lineage>
</organism>
<dbReference type="AlphaFoldDB" id="D6PJV6"/>
<reference evidence="1" key="1">
    <citation type="journal article" date="2010" name="ISME J.">
        <title>Metagenome of the Mediterranean deep chlorophyll maximum studied by direct and fosmid library 454 pyrosequencing.</title>
        <authorList>
            <person name="Ghai R."/>
            <person name="Martin-Cuadrado A.B."/>
            <person name="Molto A.G."/>
            <person name="Heredia I.G."/>
            <person name="Cabrera R."/>
            <person name="Martin J."/>
            <person name="Verdu M."/>
            <person name="Deschamps P."/>
            <person name="Moreira D."/>
            <person name="Lopez-Garcia P."/>
            <person name="Mira A."/>
            <person name="Rodriguez-Valera F."/>
        </authorList>
    </citation>
    <scope>NUCLEOTIDE SEQUENCE</scope>
</reference>
<dbReference type="EMBL" id="GU943113">
    <property type="protein sequence ID" value="ADD96007.1"/>
    <property type="molecule type" value="Genomic_DNA"/>
</dbReference>
<protein>
    <submittedName>
        <fullName evidence="1">Uncharacterized protein</fullName>
    </submittedName>
</protein>
<accession>D6PJV6</accession>
<proteinExistence type="predicted"/>
<name>D6PJV6_9ZZZZ</name>
<sequence>MENIKDAMLNKRAWGYDKKDKEKGIEALALSGQYNDTQIAELAIGSDVSYGLHKNVMTAGFSNAATTGNPTTVRAGYETYKMYKMQGGLAYLKSGMKLSDDQMDYYDTLDFMVDTMGMDIRSAMNDYGTYYKNKNNPDT</sequence>